<gene>
    <name evidence="2" type="ORF">Vbra_5180</name>
</gene>
<dbReference type="AlphaFoldDB" id="A0A0G4ELF2"/>
<dbReference type="PhylomeDB" id="A0A0G4ELF2"/>
<dbReference type="VEuPathDB" id="CryptoDB:Vbra_5180"/>
<reference evidence="2 3" key="1">
    <citation type="submission" date="2014-11" db="EMBL/GenBank/DDBJ databases">
        <authorList>
            <person name="Zhu J."/>
            <person name="Qi W."/>
            <person name="Song R."/>
        </authorList>
    </citation>
    <scope>NUCLEOTIDE SEQUENCE [LARGE SCALE GENOMIC DNA]</scope>
</reference>
<proteinExistence type="predicted"/>
<keyword evidence="1" id="KW-0732">Signal</keyword>
<dbReference type="InParanoid" id="A0A0G4ELF2"/>
<protein>
    <submittedName>
        <fullName evidence="2">Uncharacterized protein</fullName>
    </submittedName>
</protein>
<dbReference type="EMBL" id="CDMY01000266">
    <property type="protein sequence ID" value="CEL98243.1"/>
    <property type="molecule type" value="Genomic_DNA"/>
</dbReference>
<sequence length="364" mass="41293">MRLLALFALFQVCSLSSAYEGEESVHDAVEASASLDSYMASVMEKAKAGKGYWMRMGELRAINPQWVSPFVEVTGGLFGVRNTTQNVINDYINYIANGTFDSRFGIMYYHHRDMLPECTDDASVCVYLFEQTGGDGHSGRYKAFPAEQCRGCCEFSGIGGHEAMSLRIQGVANVTLFELPGCEPNRLNEGAWQLPEPAYRWHFTHSDRERDGIFFDLTEDTLCAEPTLVVIGRTGGQVHNLWPLPDDQEYARLWRDINNDLSEESLADVLQPDAVFESRVLPTLKEWFHPIVPLSKEYFERTLSNVMKDTTSTQAKAEFQNYAFDSQNQRIRYYAMRFPKCTVPCDVDCRPANLGFRSLRITVP</sequence>
<dbReference type="Proteomes" id="UP000041254">
    <property type="component" value="Unassembled WGS sequence"/>
</dbReference>
<evidence type="ECO:0000313" key="2">
    <source>
        <dbReference type="EMBL" id="CEL98243.1"/>
    </source>
</evidence>
<evidence type="ECO:0000313" key="3">
    <source>
        <dbReference type="Proteomes" id="UP000041254"/>
    </source>
</evidence>
<accession>A0A0G4ELF2</accession>
<evidence type="ECO:0000256" key="1">
    <source>
        <dbReference type="SAM" id="SignalP"/>
    </source>
</evidence>
<feature type="signal peptide" evidence="1">
    <location>
        <begin position="1"/>
        <end position="18"/>
    </location>
</feature>
<name>A0A0G4ELF2_VITBC</name>
<feature type="chain" id="PRO_5005187280" evidence="1">
    <location>
        <begin position="19"/>
        <end position="364"/>
    </location>
</feature>
<organism evidence="2 3">
    <name type="scientific">Vitrella brassicaformis (strain CCMP3155)</name>
    <dbReference type="NCBI Taxonomy" id="1169540"/>
    <lineage>
        <taxon>Eukaryota</taxon>
        <taxon>Sar</taxon>
        <taxon>Alveolata</taxon>
        <taxon>Colpodellida</taxon>
        <taxon>Vitrellaceae</taxon>
        <taxon>Vitrella</taxon>
    </lineage>
</organism>
<keyword evidence="3" id="KW-1185">Reference proteome</keyword>